<reference evidence="2 3" key="1">
    <citation type="submission" date="2021-04" db="EMBL/GenBank/DDBJ databases">
        <title>Whole genome sequence of Jiella sp. KSK16Y-1.</title>
        <authorList>
            <person name="Tuo L."/>
        </authorList>
    </citation>
    <scope>NUCLEOTIDE SEQUENCE [LARGE SCALE GENOMIC DNA]</scope>
    <source>
        <strain evidence="2 3">KSK16Y-1</strain>
    </source>
</reference>
<accession>A0ABS4BCL8</accession>
<keyword evidence="3" id="KW-1185">Reference proteome</keyword>
<evidence type="ECO:0000256" key="1">
    <source>
        <dbReference type="SAM" id="MobiDB-lite"/>
    </source>
</evidence>
<sequence>MELRTGGNTVALRGETQFPSDDRTTMSWVDAPDVLEDEGLLRRLRANNDALESLREALDAETQVFAPFAAYSPSLADE</sequence>
<comment type="caution">
    <text evidence="2">The sequence shown here is derived from an EMBL/GenBank/DDBJ whole genome shotgun (WGS) entry which is preliminary data.</text>
</comment>
<name>A0ABS4BCL8_9HYPH</name>
<evidence type="ECO:0000313" key="2">
    <source>
        <dbReference type="EMBL" id="MBP0614488.1"/>
    </source>
</evidence>
<dbReference type="EMBL" id="JAGJCF010000001">
    <property type="protein sequence ID" value="MBP0614488.1"/>
    <property type="molecule type" value="Genomic_DNA"/>
</dbReference>
<organism evidence="2 3">
    <name type="scientific">Jiella mangrovi</name>
    <dbReference type="NCBI Taxonomy" id="2821407"/>
    <lineage>
        <taxon>Bacteria</taxon>
        <taxon>Pseudomonadati</taxon>
        <taxon>Pseudomonadota</taxon>
        <taxon>Alphaproteobacteria</taxon>
        <taxon>Hyphomicrobiales</taxon>
        <taxon>Aurantimonadaceae</taxon>
        <taxon>Jiella</taxon>
    </lineage>
</organism>
<proteinExistence type="predicted"/>
<feature type="region of interest" description="Disordered" evidence="1">
    <location>
        <begin position="1"/>
        <end position="25"/>
    </location>
</feature>
<evidence type="ECO:0000313" key="3">
    <source>
        <dbReference type="Proteomes" id="UP000678276"/>
    </source>
</evidence>
<dbReference type="Proteomes" id="UP000678276">
    <property type="component" value="Unassembled WGS sequence"/>
</dbReference>
<protein>
    <submittedName>
        <fullName evidence="2">Uncharacterized protein</fullName>
    </submittedName>
</protein>
<gene>
    <name evidence="2" type="ORF">J6595_02730</name>
</gene>